<dbReference type="InterPro" id="IPR008686">
    <property type="entry name" value="RNA_pol_mitovir"/>
</dbReference>
<evidence type="ECO:0000256" key="2">
    <source>
        <dbReference type="ARBA" id="ARBA00022679"/>
    </source>
</evidence>
<dbReference type="GO" id="GO:0003968">
    <property type="term" value="F:RNA-directed RNA polymerase activity"/>
    <property type="evidence" value="ECO:0007669"/>
    <property type="project" value="UniProtKB-KW"/>
</dbReference>
<evidence type="ECO:0000256" key="3">
    <source>
        <dbReference type="ARBA" id="ARBA00022695"/>
    </source>
</evidence>
<accession>A0A0M4LB39</accession>
<dbReference type="PANTHER" id="PTHR34456:SF13">
    <property type="entry name" value="REVERSE TRANSCRIPTASE DOMAIN-CONTAINING PROTEIN"/>
    <property type="match status" value="1"/>
</dbReference>
<organism evidence="4">
    <name type="scientific">Sclerotinia sclerotiorum mitovirus 19</name>
    <dbReference type="NCBI Taxonomy" id="1708328"/>
    <lineage>
        <taxon>Viruses</taxon>
        <taxon>Riboviria</taxon>
        <taxon>Orthornavirae</taxon>
        <taxon>Lenarviricota</taxon>
        <taxon>Howeltoviricetes</taxon>
        <taxon>Cryppavirales</taxon>
        <taxon>Mitoviridae</taxon>
        <taxon>Mitovirus</taxon>
    </lineage>
</organism>
<keyword evidence="1 4" id="KW-0696">RNA-directed RNA polymerase</keyword>
<reference evidence="4" key="1">
    <citation type="submission" date="2015-03" db="EMBL/GenBank/DDBJ databases">
        <title>Identification of novel and diverse mycoviruses through metagenomic characterization of the viromes of five fungal pathogens of major crop plants.</title>
        <authorList>
            <person name="Marzano S.-Y.L."/>
            <person name="Nelson B.D."/>
            <person name="Hartman G.L."/>
            <person name="Bradley C."/>
            <person name="Eastburn D.M."/>
            <person name="Domier L.L."/>
        </authorList>
    </citation>
    <scope>NUCLEOTIDE SEQUENCE</scope>
    <source>
        <strain evidence="4">178</strain>
    </source>
</reference>
<keyword evidence="3" id="KW-0548">Nucleotidyltransferase</keyword>
<evidence type="ECO:0000256" key="1">
    <source>
        <dbReference type="ARBA" id="ARBA00022484"/>
    </source>
</evidence>
<sequence>MLNKIDFKKLKSELCLIHKWYFPSINVGDIDFCIDRFERIYNTRGRVAAADEMKASRLILTRWKSGHPLTGKVGAPLSKVDFLPKAYLSLSLRRQLRNDPDLVYFRWAMTLLSCSRIILGGKPLNLKTITEPSRMTSHPEGSEIALALRKLGVSPFTERPTWTKFTWMSSAGPNGLSIAQSLRDLHNLPLSLLESLKEIGGDAFASAIDAAKTFIEDHPTMNRTLFNVREPTTKYLRRLSIKADAEAKSRPFAILDYWTQSALTPLHDRLYQILKKLPQDCTFDQQKGVELMSQYPKSQMFSLDLTAATDRFPMQFQHEVLSWLAGKEYANHWSHIMVDYPFSYEGSELKFSCGQPLGAKSSWAMFTLSHHVVMVIAAMRTNSPLSNYVILGDDVVIRTKKLASEYMKIMDGLGVDISDSKSHQSKGYFEFAKTWIYRSRPASGFPIKGVYSTIGRISELIPVLVDIAPMRGYALPFSVGNLWSFSQDWGNLMTGYKRHRINLSAKLYRSILFILTVKQVNSYWSGFFIQAITNSLSRPYDAALVFKRALMAVIKEGKQSELERLELFAEGLMTSLDSNWAEMEQETYENRSSENPDDEMIFHSVEQELDMVASLPILASLEVERTEREEWLNYFTVDDPEEFWDRFKSWDLPPFPQLKGLQPQRIKTRSQAELSLASKIEKLLRMVG</sequence>
<protein>
    <submittedName>
        <fullName evidence="4">RNA-dependent RNA polymerase</fullName>
    </submittedName>
</protein>
<name>A0A0M4LB39_9VIRU</name>
<evidence type="ECO:0000313" key="4">
    <source>
        <dbReference type="EMBL" id="ALD89136.1"/>
    </source>
</evidence>
<dbReference type="EMBL" id="KP900926">
    <property type="protein sequence ID" value="ALD89136.1"/>
    <property type="molecule type" value="Genomic_RNA"/>
</dbReference>
<proteinExistence type="predicted"/>
<dbReference type="SUPFAM" id="SSF56672">
    <property type="entry name" value="DNA/RNA polymerases"/>
    <property type="match status" value="1"/>
</dbReference>
<dbReference type="PANTHER" id="PTHR34456">
    <property type="entry name" value="MITOVIRUS RNA-DEPENDENT RNA POLYMERASE"/>
    <property type="match status" value="1"/>
</dbReference>
<dbReference type="InterPro" id="IPR043502">
    <property type="entry name" value="DNA/RNA_pol_sf"/>
</dbReference>
<dbReference type="Pfam" id="PF05919">
    <property type="entry name" value="Mitovir_RNA_pol"/>
    <property type="match status" value="1"/>
</dbReference>
<keyword evidence="2" id="KW-0808">Transferase</keyword>